<evidence type="ECO:0000313" key="2">
    <source>
        <dbReference type="EMBL" id="URN94973.1"/>
    </source>
</evidence>
<dbReference type="GO" id="GO:0016747">
    <property type="term" value="F:acyltransferase activity, transferring groups other than amino-acyl groups"/>
    <property type="evidence" value="ECO:0007669"/>
    <property type="project" value="InterPro"/>
</dbReference>
<proteinExistence type="predicted"/>
<dbReference type="PROSITE" id="PS51186">
    <property type="entry name" value="GNAT"/>
    <property type="match status" value="1"/>
</dbReference>
<protein>
    <submittedName>
        <fullName evidence="2">GNAT family N-acetyltransferase</fullName>
        <ecNumber evidence="2">2.3.1.-</ecNumber>
    </submittedName>
</protein>
<feature type="domain" description="N-acetyltransferase" evidence="1">
    <location>
        <begin position="6"/>
        <end position="149"/>
    </location>
</feature>
<gene>
    <name evidence="2" type="ORF">NAG76_01560</name>
</gene>
<sequence>MEWSIKHFSQLSNVEVYEIIKLRTDIFVVEQQSIYADCDNKDLEAYHLQLRDEAGQLLGYLRLLNQGVSYETYSIGRVIITPSLRRTGFGEQMLQRAIAFVGSHWQGDAITISAQQQLTSFYERVGFVVVSEPYIEDGIYHIQMRLELNDQS</sequence>
<dbReference type="CDD" id="cd04301">
    <property type="entry name" value="NAT_SF"/>
    <property type="match status" value="1"/>
</dbReference>
<reference evidence="2" key="1">
    <citation type="submission" date="2022-05" db="EMBL/GenBank/DDBJ databases">
        <title>Novel bacterial taxa in a minimal lignocellulolytic consortium and its capacity to transform plastics disclosed by genome-resolved metagenomics.</title>
        <authorList>
            <person name="Rodriguez C.A.D."/>
            <person name="Diaz-Garcia L."/>
            <person name="Herrera K."/>
            <person name="Tarazona N.A."/>
            <person name="Sproer C."/>
            <person name="Overmann J."/>
            <person name="Jimenez D.J."/>
        </authorList>
    </citation>
    <scope>NUCLEOTIDE SEQUENCE</scope>
    <source>
        <strain evidence="2">MAG5</strain>
    </source>
</reference>
<keyword evidence="2" id="KW-0012">Acyltransferase</keyword>
<keyword evidence="2" id="KW-0808">Transferase</keyword>
<dbReference type="KEGG" id="plig:NAG76_01560"/>
<dbReference type="EMBL" id="CP097899">
    <property type="protein sequence ID" value="URN94973.1"/>
    <property type="molecule type" value="Genomic_DNA"/>
</dbReference>
<dbReference type="EC" id="2.3.1.-" evidence="2"/>
<dbReference type="InterPro" id="IPR000182">
    <property type="entry name" value="GNAT_dom"/>
</dbReference>
<name>A0A9J6ZFS8_9BACL</name>
<dbReference type="Pfam" id="PF13673">
    <property type="entry name" value="Acetyltransf_10"/>
    <property type="match status" value="1"/>
</dbReference>
<organism evidence="2 3">
    <name type="scientific">Candidatus Pristimantibacillus lignocellulolyticus</name>
    <dbReference type="NCBI Taxonomy" id="2994561"/>
    <lineage>
        <taxon>Bacteria</taxon>
        <taxon>Bacillati</taxon>
        <taxon>Bacillota</taxon>
        <taxon>Bacilli</taxon>
        <taxon>Bacillales</taxon>
        <taxon>Paenibacillaceae</taxon>
        <taxon>Candidatus Pristimantibacillus</taxon>
    </lineage>
</organism>
<accession>A0A9J6ZFS8</accession>
<dbReference type="Gene3D" id="3.40.630.30">
    <property type="match status" value="1"/>
</dbReference>
<evidence type="ECO:0000259" key="1">
    <source>
        <dbReference type="PROSITE" id="PS51186"/>
    </source>
</evidence>
<dbReference type="InterPro" id="IPR016181">
    <property type="entry name" value="Acyl_CoA_acyltransferase"/>
</dbReference>
<dbReference type="Proteomes" id="UP001056756">
    <property type="component" value="Chromosome"/>
</dbReference>
<dbReference type="AlphaFoldDB" id="A0A9J6ZFS8"/>
<dbReference type="SUPFAM" id="SSF55729">
    <property type="entry name" value="Acyl-CoA N-acyltransferases (Nat)"/>
    <property type="match status" value="1"/>
</dbReference>
<evidence type="ECO:0000313" key="3">
    <source>
        <dbReference type="Proteomes" id="UP001056756"/>
    </source>
</evidence>